<dbReference type="Gene3D" id="3.40.30.10">
    <property type="entry name" value="Glutaredoxin"/>
    <property type="match status" value="1"/>
</dbReference>
<dbReference type="AlphaFoldDB" id="A0A8H4KGF9"/>
<evidence type="ECO:0000259" key="1">
    <source>
        <dbReference type="Pfam" id="PF13409"/>
    </source>
</evidence>
<sequence>MAESVLGVLGLVGTAIDILKLGYIANDRKDNVTVLRGRLHLEGVLLRRWAECVLIGPPGEVPIISREDCTIVHERLTAMLSLFRNACALVHKHSKDMQPLFPPENTQAVGPSLLRRHTTFSSFISKASIKSSPFKWAIRDSEALRELVGDIQATRVGLVELLPPDIQLMKLQVLADVMPSISLDSLPNIDRAARTAIENNTADADALDTLRATLAIRNMSPDTIPTLEEANTRMRQLFIRDYSVNTTDGKMPPGMGRCSVLMSSEQFSLSPRLVVVEWRQFDSELYTDFVFFEADVVKLCWLLHSLKSHPDTHLPRCLGYIKDSNYSSTRLGIVLEYPSTVQPSPSMTLASQESLYSALNNSSYRLPAIELRLSLAMDITASVFQLLSAGWLHKGLRSDNILLINGLNVSSSEGRSQQSAAINFILGGFEFARLDKPGQVSNGSDSPGEQDLYRHPNAVTRLVLNYKGLDYKTEWLEYPQIKERLSEHLSPNAQGAPFTCPAIQMPDSVYMMDSYKIVDEIEKNHPEPSLHLNHPMQLRLRKAMVGFMTEMVPIYVPGVAKNIIGEKSLDFFLTTRAEDVGMPLYKYGEKNSPGAFDRAEPFAREVTDLLRENTSGPFFLGDVVSYTDFIWAGILLFFQCLGDEEYHEVLKRTGDAEIHTKFLEGLSPWTKRNT</sequence>
<evidence type="ECO:0000259" key="3">
    <source>
        <dbReference type="Pfam" id="PF22041"/>
    </source>
</evidence>
<dbReference type="EMBL" id="JAADJG010000276">
    <property type="protein sequence ID" value="KAF4449676.1"/>
    <property type="molecule type" value="Genomic_DNA"/>
</dbReference>
<dbReference type="Pfam" id="PF14479">
    <property type="entry name" value="HeLo"/>
    <property type="match status" value="1"/>
</dbReference>
<dbReference type="Gene3D" id="1.20.120.1020">
    <property type="entry name" value="Prion-inhibition and propagation, HeLo domain"/>
    <property type="match status" value="1"/>
</dbReference>
<dbReference type="InterPro" id="IPR011009">
    <property type="entry name" value="Kinase-like_dom_sf"/>
</dbReference>
<dbReference type="InterPro" id="IPR036282">
    <property type="entry name" value="Glutathione-S-Trfase_C_sf"/>
</dbReference>
<feature type="domain" description="Prion-inhibition and propagation HeLo" evidence="2">
    <location>
        <begin position="4"/>
        <end position="172"/>
    </location>
</feature>
<dbReference type="Pfam" id="PF22041">
    <property type="entry name" value="GST_C_7"/>
    <property type="match status" value="1"/>
</dbReference>
<comment type="caution">
    <text evidence="4">The sequence shown here is derived from an EMBL/GenBank/DDBJ whole genome shotgun (WGS) entry which is preliminary data.</text>
</comment>
<keyword evidence="5" id="KW-1185">Reference proteome</keyword>
<evidence type="ECO:0000313" key="4">
    <source>
        <dbReference type="EMBL" id="KAF4449676.1"/>
    </source>
</evidence>
<dbReference type="InterPro" id="IPR038305">
    <property type="entry name" value="HeLo_sf"/>
</dbReference>
<dbReference type="PANTHER" id="PTHR37542">
    <property type="entry name" value="HELO DOMAIN-CONTAINING PROTEIN-RELATED"/>
    <property type="match status" value="1"/>
</dbReference>
<dbReference type="Proteomes" id="UP000605986">
    <property type="component" value="Unassembled WGS sequence"/>
</dbReference>
<dbReference type="InterPro" id="IPR036249">
    <property type="entry name" value="Thioredoxin-like_sf"/>
</dbReference>
<dbReference type="Pfam" id="PF13409">
    <property type="entry name" value="GST_N_2"/>
    <property type="match status" value="1"/>
</dbReference>
<proteinExistence type="predicted"/>
<name>A0A8H4KGF9_9HYPO</name>
<evidence type="ECO:0000313" key="5">
    <source>
        <dbReference type="Proteomes" id="UP000605986"/>
    </source>
</evidence>
<dbReference type="OrthoDB" id="1911848at2759"/>
<protein>
    <recommendedName>
        <fullName evidence="6">Protein kinase domain-containing protein</fullName>
    </recommendedName>
</protein>
<evidence type="ECO:0008006" key="6">
    <source>
        <dbReference type="Google" id="ProtNLM"/>
    </source>
</evidence>
<evidence type="ECO:0000259" key="2">
    <source>
        <dbReference type="Pfam" id="PF14479"/>
    </source>
</evidence>
<organism evidence="4 5">
    <name type="scientific">Fusarium austroafricanum</name>
    <dbReference type="NCBI Taxonomy" id="2364996"/>
    <lineage>
        <taxon>Eukaryota</taxon>
        <taxon>Fungi</taxon>
        <taxon>Dikarya</taxon>
        <taxon>Ascomycota</taxon>
        <taxon>Pezizomycotina</taxon>
        <taxon>Sordariomycetes</taxon>
        <taxon>Hypocreomycetidae</taxon>
        <taxon>Hypocreales</taxon>
        <taxon>Nectriaceae</taxon>
        <taxon>Fusarium</taxon>
        <taxon>Fusarium concolor species complex</taxon>
    </lineage>
</organism>
<gene>
    <name evidence="4" type="ORF">F53441_7076</name>
</gene>
<feature type="domain" description="Glutathione S-transferase UstS-like C-terminal" evidence="3">
    <location>
        <begin position="548"/>
        <end position="649"/>
    </location>
</feature>
<dbReference type="SUPFAM" id="SSF56112">
    <property type="entry name" value="Protein kinase-like (PK-like)"/>
    <property type="match status" value="1"/>
</dbReference>
<feature type="domain" description="GST N-terminal" evidence="1">
    <location>
        <begin position="460"/>
        <end position="523"/>
    </location>
</feature>
<accession>A0A8H4KGF9</accession>
<dbReference type="InterPro" id="IPR029498">
    <property type="entry name" value="HeLo_dom"/>
</dbReference>
<dbReference type="SUPFAM" id="SSF52833">
    <property type="entry name" value="Thioredoxin-like"/>
    <property type="match status" value="1"/>
</dbReference>
<dbReference type="InterPro" id="IPR004045">
    <property type="entry name" value="Glutathione_S-Trfase_N"/>
</dbReference>
<dbReference type="PANTHER" id="PTHR37542:SF3">
    <property type="entry name" value="PRION-INHIBITION AND PROPAGATION HELO DOMAIN-CONTAINING PROTEIN"/>
    <property type="match status" value="1"/>
</dbReference>
<dbReference type="SUPFAM" id="SSF47616">
    <property type="entry name" value="GST C-terminal domain-like"/>
    <property type="match status" value="1"/>
</dbReference>
<reference evidence="4" key="1">
    <citation type="submission" date="2020-01" db="EMBL/GenBank/DDBJ databases">
        <title>Identification and distribution of gene clusters putatively required for synthesis of sphingolipid metabolism inhibitors in phylogenetically diverse species of the filamentous fungus Fusarium.</title>
        <authorList>
            <person name="Kim H.-S."/>
            <person name="Busman M."/>
            <person name="Brown D.W."/>
            <person name="Divon H."/>
            <person name="Uhlig S."/>
            <person name="Proctor R.H."/>
        </authorList>
    </citation>
    <scope>NUCLEOTIDE SEQUENCE</scope>
    <source>
        <strain evidence="4">NRRL 53441</strain>
    </source>
</reference>
<dbReference type="InterPro" id="IPR054416">
    <property type="entry name" value="GST_UstS-like_C"/>
</dbReference>
<dbReference type="Gene3D" id="1.20.1050.10">
    <property type="match status" value="1"/>
</dbReference>